<organism evidence="1 2">
    <name type="scientific">Hydrogenoanaerobacterium saccharovorans</name>
    <dbReference type="NCBI Taxonomy" id="474960"/>
    <lineage>
        <taxon>Bacteria</taxon>
        <taxon>Bacillati</taxon>
        <taxon>Bacillota</taxon>
        <taxon>Clostridia</taxon>
        <taxon>Eubacteriales</taxon>
        <taxon>Oscillospiraceae</taxon>
        <taxon>Hydrogenoanaerobacterium</taxon>
    </lineage>
</organism>
<dbReference type="AlphaFoldDB" id="A0A1H8DK90"/>
<dbReference type="OrthoDB" id="1859002at2"/>
<evidence type="ECO:0000313" key="2">
    <source>
        <dbReference type="Proteomes" id="UP000199158"/>
    </source>
</evidence>
<sequence length="91" mass="10516">MNNILTNSKYEDKFSTISEFKWCIDDGGEVEFIWKGKPYSITHPDGKISISEAYKQETESVYNTTDELLEYMVGGDRLHEVTQVEVLCRTI</sequence>
<name>A0A1H8DK90_9FIRM</name>
<gene>
    <name evidence="1" type="ORF">SAMN05216180_2657</name>
</gene>
<keyword evidence="2" id="KW-1185">Reference proteome</keyword>
<protein>
    <submittedName>
        <fullName evidence="1">Uncharacterized protein</fullName>
    </submittedName>
</protein>
<dbReference type="EMBL" id="FOCG01000003">
    <property type="protein sequence ID" value="SEN07732.1"/>
    <property type="molecule type" value="Genomic_DNA"/>
</dbReference>
<accession>A0A1H8DK90</accession>
<evidence type="ECO:0000313" key="1">
    <source>
        <dbReference type="EMBL" id="SEN07732.1"/>
    </source>
</evidence>
<reference evidence="1 2" key="1">
    <citation type="submission" date="2016-10" db="EMBL/GenBank/DDBJ databases">
        <authorList>
            <person name="de Groot N.N."/>
        </authorList>
    </citation>
    <scope>NUCLEOTIDE SEQUENCE [LARGE SCALE GENOMIC DNA]</scope>
    <source>
        <strain evidence="1 2">CGMCC 1.5070</strain>
    </source>
</reference>
<dbReference type="Proteomes" id="UP000199158">
    <property type="component" value="Unassembled WGS sequence"/>
</dbReference>
<dbReference type="RefSeq" id="WP_092755977.1">
    <property type="nucleotide sequence ID" value="NZ_FOCG01000003.1"/>
</dbReference>
<proteinExistence type="predicted"/>